<dbReference type="Proteomes" id="UP000199707">
    <property type="component" value="Unassembled WGS sequence"/>
</dbReference>
<dbReference type="Gene3D" id="1.10.260.40">
    <property type="entry name" value="lambda repressor-like DNA-binding domains"/>
    <property type="match status" value="1"/>
</dbReference>
<dbReference type="SMART" id="SM00530">
    <property type="entry name" value="HTH_XRE"/>
    <property type="match status" value="1"/>
</dbReference>
<dbReference type="SUPFAM" id="SSF47413">
    <property type="entry name" value="lambda repressor-like DNA-binding domains"/>
    <property type="match status" value="1"/>
</dbReference>
<dbReference type="AlphaFoldDB" id="A0A1G4WZI8"/>
<evidence type="ECO:0000259" key="1">
    <source>
        <dbReference type="PROSITE" id="PS50943"/>
    </source>
</evidence>
<evidence type="ECO:0000313" key="3">
    <source>
        <dbReference type="Proteomes" id="UP000199707"/>
    </source>
</evidence>
<dbReference type="CDD" id="cd00093">
    <property type="entry name" value="HTH_XRE"/>
    <property type="match status" value="1"/>
</dbReference>
<dbReference type="STRING" id="1502745.SAMN02799620_05738"/>
<dbReference type="EMBL" id="FMUB01000016">
    <property type="protein sequence ID" value="SCX32911.1"/>
    <property type="molecule type" value="Genomic_DNA"/>
</dbReference>
<name>A0A1G4WZI8_9MYCO</name>
<protein>
    <submittedName>
        <fullName evidence="2">Helix-turn-helix domain-containing protein</fullName>
    </submittedName>
</protein>
<dbReference type="InterPro" id="IPR001387">
    <property type="entry name" value="Cro/C1-type_HTH"/>
</dbReference>
<reference evidence="3" key="1">
    <citation type="submission" date="2016-10" db="EMBL/GenBank/DDBJ databases">
        <authorList>
            <person name="Varghese N."/>
            <person name="Submissions S."/>
        </authorList>
    </citation>
    <scope>NUCLEOTIDE SEQUENCE [LARGE SCALE GENOMIC DNA]</scope>
    <source>
        <strain evidence="3">UNC267MFSha1.1M11</strain>
    </source>
</reference>
<proteinExistence type="predicted"/>
<dbReference type="PROSITE" id="PS50943">
    <property type="entry name" value="HTH_CROC1"/>
    <property type="match status" value="1"/>
</dbReference>
<dbReference type="Pfam" id="PF13560">
    <property type="entry name" value="HTH_31"/>
    <property type="match status" value="1"/>
</dbReference>
<gene>
    <name evidence="2" type="ORF">SAMN02799620_05738</name>
</gene>
<evidence type="ECO:0000313" key="2">
    <source>
        <dbReference type="EMBL" id="SCX32911.1"/>
    </source>
</evidence>
<feature type="domain" description="HTH cro/C1-type" evidence="1">
    <location>
        <begin position="36"/>
        <end position="96"/>
    </location>
</feature>
<dbReference type="InterPro" id="IPR010982">
    <property type="entry name" value="Lambda_DNA-bd_dom_sf"/>
</dbReference>
<organism evidence="2 3">
    <name type="scientific">Mycolicibacterium fluoranthenivorans</name>
    <dbReference type="NCBI Taxonomy" id="258505"/>
    <lineage>
        <taxon>Bacteria</taxon>
        <taxon>Bacillati</taxon>
        <taxon>Actinomycetota</taxon>
        <taxon>Actinomycetes</taxon>
        <taxon>Mycobacteriales</taxon>
        <taxon>Mycobacteriaceae</taxon>
        <taxon>Mycolicibacterium</taxon>
    </lineage>
</organism>
<dbReference type="GO" id="GO:0003677">
    <property type="term" value="F:DNA binding"/>
    <property type="evidence" value="ECO:0007669"/>
    <property type="project" value="InterPro"/>
</dbReference>
<accession>A0A1G4WZI8</accession>
<sequence length="205" mass="21692">MPWYCVDMSNKVGPPGEPGGRKEWASGMHGRIAATLAQAREAAGWSTNQLATETAALGCPVSRSQIARYENGQKLGLDVTELLALAAALRIPPIALMFGGHPDAEVEVLPGDVRSNAEAIGWFSGDPSLSGSAGVESDSPLSVVLRLTRERAEMLATVADLQRRLASPTEWGEKVREMNLRGVANVTEDIATVDAAISATLEAQK</sequence>